<evidence type="ECO:0000256" key="1">
    <source>
        <dbReference type="ARBA" id="ARBA00022801"/>
    </source>
</evidence>
<keyword evidence="2" id="KW-0645">Protease</keyword>
<dbReference type="OrthoDB" id="9812921at2"/>
<dbReference type="SUPFAM" id="SSF82171">
    <property type="entry name" value="DPP6 N-terminal domain-like"/>
    <property type="match status" value="1"/>
</dbReference>
<keyword evidence="2" id="KW-0720">Serine protease</keyword>
<feature type="domain" description="Peptidase S9 prolyl oligopeptidase catalytic" evidence="3">
    <location>
        <begin position="695"/>
        <end position="863"/>
    </location>
</feature>
<protein>
    <submittedName>
        <fullName evidence="4">Prolyl oligopeptidase family serine peptidase</fullName>
    </submittedName>
</protein>
<dbReference type="PANTHER" id="PTHR42776:SF27">
    <property type="entry name" value="DIPEPTIDYL PEPTIDASE FAMILY MEMBER 6"/>
    <property type="match status" value="1"/>
</dbReference>
<dbReference type="AlphaFoldDB" id="A0A6N8JBF4"/>
<dbReference type="Proteomes" id="UP000468388">
    <property type="component" value="Unassembled WGS sequence"/>
</dbReference>
<evidence type="ECO:0000313" key="5">
    <source>
        <dbReference type="Proteomes" id="UP000468388"/>
    </source>
</evidence>
<dbReference type="Pfam" id="PF00326">
    <property type="entry name" value="Peptidase_S9"/>
    <property type="match status" value="1"/>
</dbReference>
<keyword evidence="5" id="KW-1185">Reference proteome</keyword>
<dbReference type="RefSeq" id="WP_157300471.1">
    <property type="nucleotide sequence ID" value="NZ_BAAAZB010000006.1"/>
</dbReference>
<dbReference type="InterPro" id="IPR001375">
    <property type="entry name" value="Peptidase_S9_cat"/>
</dbReference>
<dbReference type="GO" id="GO:0006508">
    <property type="term" value="P:proteolysis"/>
    <property type="evidence" value="ECO:0007669"/>
    <property type="project" value="InterPro"/>
</dbReference>
<accession>A0A6N8JBF4</accession>
<dbReference type="PANTHER" id="PTHR42776">
    <property type="entry name" value="SERINE PEPTIDASE S9 FAMILY MEMBER"/>
    <property type="match status" value="1"/>
</dbReference>
<evidence type="ECO:0000256" key="2">
    <source>
        <dbReference type="ARBA" id="ARBA00022825"/>
    </source>
</evidence>
<organism evidence="4 5">
    <name type="scientific">Chitinophaga oryziterrae</name>
    <dbReference type="NCBI Taxonomy" id="1031224"/>
    <lineage>
        <taxon>Bacteria</taxon>
        <taxon>Pseudomonadati</taxon>
        <taxon>Bacteroidota</taxon>
        <taxon>Chitinophagia</taxon>
        <taxon>Chitinophagales</taxon>
        <taxon>Chitinophagaceae</taxon>
        <taxon>Chitinophaga</taxon>
    </lineage>
</organism>
<name>A0A6N8JBF4_9BACT</name>
<reference evidence="4 5" key="1">
    <citation type="submission" date="2019-12" db="EMBL/GenBank/DDBJ databases">
        <title>The draft genomic sequence of strain Chitinophaga oryziterrae JCM 16595.</title>
        <authorList>
            <person name="Zhang X."/>
        </authorList>
    </citation>
    <scope>NUCLEOTIDE SEQUENCE [LARGE SCALE GENOMIC DNA]</scope>
    <source>
        <strain evidence="4 5">JCM 16595</strain>
    </source>
</reference>
<dbReference type="Gene3D" id="3.40.50.1820">
    <property type="entry name" value="alpha/beta hydrolase"/>
    <property type="match status" value="1"/>
</dbReference>
<dbReference type="Pfam" id="PF07676">
    <property type="entry name" value="PD40"/>
    <property type="match status" value="1"/>
</dbReference>
<gene>
    <name evidence="4" type="ORF">GO495_14770</name>
</gene>
<dbReference type="GO" id="GO:0004252">
    <property type="term" value="F:serine-type endopeptidase activity"/>
    <property type="evidence" value="ECO:0007669"/>
    <property type="project" value="TreeGrafter"/>
</dbReference>
<keyword evidence="1" id="KW-0378">Hydrolase</keyword>
<proteinExistence type="predicted"/>
<dbReference type="SUPFAM" id="SSF53474">
    <property type="entry name" value="alpha/beta-Hydrolases"/>
    <property type="match status" value="1"/>
</dbReference>
<evidence type="ECO:0000313" key="4">
    <source>
        <dbReference type="EMBL" id="MVT41851.1"/>
    </source>
</evidence>
<sequence length="902" mass="103262">MKRKIIIIIWILLQVVCFSNAQKKCIDSCAVINKWSNLGSIIISPNGKYVAYSTNVSGQKFSTLVLQSTNRKWEREFYKTPISNMKFITNDSKNAIFFKSNDTLCISTLGTSIIEDIPKVSSVKYSKNCNANWIAYMINSSDGKLIVRNINNNEIFYFTNVIDYDFCEIGTSMIIKKSDKEKYSSNESIMQFNLLNLTVKTIWEGHNIDNLILYPDGSKLAFTSETQNIKGNTKYIFFYQIGMNMAKQVSDSSFNRMDDKLELSSILKFSKDGEALFITLKEKIDTPHKKNTVMVDVWSYFDTRLQSSQLKEASNKHNYLAVLQLRDERIIQLEHEDEFNYDVPNSQLLVYKRNGDVDQSESFWNPQFKYSIILESTKDGKRKDIQDNSDFLYTLSPSEKFIIYYDYNKMNFFVYQISTGEFRNITKSISTSWKLYDSEQPDAIYGSSGITGWTEDDKFVLIQDQYDIWKIDPTGIIDPQNITNGYGRRNNIVFHICNSELDEPINSKRLLLLSAFNRSNKYNGFFTTTLTQFGDPKYLTMGPYVYYLKEFGLGNAPIKSSKSNSYIISRESSTESPNYFYTKDFKSFTSLSDNFPERSYNWLSSELIKWETPGWGINDGILYKPENFDSSKKYPIIFHYYNKKAQLLNAFIRPGFCTGSINIPWFVSQGYLVFTPDIHFKVGETGECVRNTIESAANYLISRFAFIDKNRMGIQGFSFGGYHTNYLVTHTNIFAAAMVGAGYSDLISVYGGVNKESGVGNQQFIEKSGIGMGLTLWGSPERYINNSPIFKVDKVVTPLLMMNNIQDAAVDFSQAMEFFNALRRLGKRVWLLQYDDGGHGVLGKSAIDYTIRINQFFDHYLKGTAAPRWMTRGIKATQKGIDSGFDLDSIVPPPSIIIDVAN</sequence>
<dbReference type="EMBL" id="WRXO01000003">
    <property type="protein sequence ID" value="MVT41851.1"/>
    <property type="molecule type" value="Genomic_DNA"/>
</dbReference>
<evidence type="ECO:0000259" key="3">
    <source>
        <dbReference type="Pfam" id="PF00326"/>
    </source>
</evidence>
<dbReference type="InterPro" id="IPR011659">
    <property type="entry name" value="WD40"/>
</dbReference>
<comment type="caution">
    <text evidence="4">The sequence shown here is derived from an EMBL/GenBank/DDBJ whole genome shotgun (WGS) entry which is preliminary data.</text>
</comment>
<dbReference type="InterPro" id="IPR029058">
    <property type="entry name" value="AB_hydrolase_fold"/>
</dbReference>